<comment type="caution">
    <text evidence="6">The sequence shown here is derived from an EMBL/GenBank/DDBJ whole genome shotgun (WGS) entry which is preliminary data.</text>
</comment>
<name>A0ABD1W9X1_9LAMI</name>
<dbReference type="InterPro" id="IPR036638">
    <property type="entry name" value="HLH_DNA-bd_sf"/>
</dbReference>
<sequence>MRCDNGIFGPKIKLLASKHIKFKKSEKIAGKNEPPKRPSIVSESYQEYVSYCNLKDTGPWKTIKGNIKDVEFCRVGDLKYSTHPGSGESYCKMTLKFVDPSFDVVGKSFKLTISEVIGFSDFLVERSRPLLKEDPILLIFLDNWFGKDREVRIYTLQDFIVDLQNPKPSSYPEMNSNSMELLNNLSEMDGFNTNFHRNMPLYNEGFSDHQPQMIPMTFHGENSRTIHPADFPVYDPSVFNFFPSDGGLSHGCNNINVGPESDILLKYSPSVSGTGGSVGANKPRKNYVNYGGKKRKRIDETNSQKPREVVHVRAKRGQATDSHSLAERLRREKINEKLRSLQDLVPGCYKTMGMAVMLDVIINYVRSLQNQIDFLSMKLSAASLFYDFNSSEAEAIETMQGTSGYETQGMEKLVGEAGYGGPPQSQASWPFLS</sequence>
<evidence type="ECO:0000259" key="5">
    <source>
        <dbReference type="PROSITE" id="PS50888"/>
    </source>
</evidence>
<protein>
    <submittedName>
        <fullName evidence="6">Transcription factor bHLH</fullName>
    </submittedName>
</protein>
<dbReference type="SUPFAM" id="SSF47459">
    <property type="entry name" value="HLH, helix-loop-helix DNA-binding domain"/>
    <property type="match status" value="1"/>
</dbReference>
<evidence type="ECO:0000256" key="4">
    <source>
        <dbReference type="ARBA" id="ARBA00023242"/>
    </source>
</evidence>
<dbReference type="Gene3D" id="4.10.280.10">
    <property type="entry name" value="Helix-loop-helix DNA-binding domain"/>
    <property type="match status" value="1"/>
</dbReference>
<dbReference type="SMART" id="SM00353">
    <property type="entry name" value="HLH"/>
    <property type="match status" value="1"/>
</dbReference>
<keyword evidence="4" id="KW-0539">Nucleus</keyword>
<proteinExistence type="predicted"/>
<comment type="subcellular location">
    <subcellularLocation>
        <location evidence="1">Nucleus</location>
    </subcellularLocation>
</comment>
<evidence type="ECO:0000256" key="3">
    <source>
        <dbReference type="ARBA" id="ARBA00023163"/>
    </source>
</evidence>
<dbReference type="Pfam" id="PF25313">
    <property type="entry name" value="BRWD_AD"/>
    <property type="match status" value="1"/>
</dbReference>
<keyword evidence="2" id="KW-0805">Transcription regulation</keyword>
<evidence type="ECO:0000256" key="1">
    <source>
        <dbReference type="ARBA" id="ARBA00004123"/>
    </source>
</evidence>
<dbReference type="PROSITE" id="PS50888">
    <property type="entry name" value="BHLH"/>
    <property type="match status" value="1"/>
</dbReference>
<organism evidence="6 7">
    <name type="scientific">Forsythia ovata</name>
    <dbReference type="NCBI Taxonomy" id="205694"/>
    <lineage>
        <taxon>Eukaryota</taxon>
        <taxon>Viridiplantae</taxon>
        <taxon>Streptophyta</taxon>
        <taxon>Embryophyta</taxon>
        <taxon>Tracheophyta</taxon>
        <taxon>Spermatophyta</taxon>
        <taxon>Magnoliopsida</taxon>
        <taxon>eudicotyledons</taxon>
        <taxon>Gunneridae</taxon>
        <taxon>Pentapetalae</taxon>
        <taxon>asterids</taxon>
        <taxon>lamiids</taxon>
        <taxon>Lamiales</taxon>
        <taxon>Oleaceae</taxon>
        <taxon>Forsythieae</taxon>
        <taxon>Forsythia</taxon>
    </lineage>
</organism>
<accession>A0ABD1W9X1</accession>
<keyword evidence="7" id="KW-1185">Reference proteome</keyword>
<evidence type="ECO:0000313" key="7">
    <source>
        <dbReference type="Proteomes" id="UP001604277"/>
    </source>
</evidence>
<dbReference type="InterPro" id="IPR024097">
    <property type="entry name" value="bHLH_ZIP_TF"/>
</dbReference>
<feature type="domain" description="BHLH" evidence="5">
    <location>
        <begin position="318"/>
        <end position="368"/>
    </location>
</feature>
<keyword evidence="3" id="KW-0804">Transcription</keyword>
<dbReference type="InterPro" id="IPR057451">
    <property type="entry name" value="BRWD/PHIP_AD"/>
</dbReference>
<dbReference type="GO" id="GO:0005634">
    <property type="term" value="C:nucleus"/>
    <property type="evidence" value="ECO:0007669"/>
    <property type="project" value="UniProtKB-SubCell"/>
</dbReference>
<evidence type="ECO:0000313" key="6">
    <source>
        <dbReference type="EMBL" id="KAL2546466.1"/>
    </source>
</evidence>
<dbReference type="PANTHER" id="PTHR12565:SF367">
    <property type="entry name" value="TRANSCRIPTION FACTOR BHLH75"/>
    <property type="match status" value="1"/>
</dbReference>
<reference evidence="7" key="1">
    <citation type="submission" date="2024-07" db="EMBL/GenBank/DDBJ databases">
        <title>Two chromosome-level genome assemblies of Korean endemic species Abeliophyllum distichum and Forsythia ovata (Oleaceae).</title>
        <authorList>
            <person name="Jang H."/>
        </authorList>
    </citation>
    <scope>NUCLEOTIDE SEQUENCE [LARGE SCALE GENOMIC DNA]</scope>
</reference>
<evidence type="ECO:0000256" key="2">
    <source>
        <dbReference type="ARBA" id="ARBA00023015"/>
    </source>
</evidence>
<dbReference type="InterPro" id="IPR011598">
    <property type="entry name" value="bHLH_dom"/>
</dbReference>
<gene>
    <name evidence="6" type="ORF">Fot_15699</name>
</gene>
<dbReference type="EMBL" id="JBFOLJ010000004">
    <property type="protein sequence ID" value="KAL2546466.1"/>
    <property type="molecule type" value="Genomic_DNA"/>
</dbReference>
<dbReference type="AlphaFoldDB" id="A0ABD1W9X1"/>
<dbReference type="Proteomes" id="UP001604277">
    <property type="component" value="Unassembled WGS sequence"/>
</dbReference>
<dbReference type="GO" id="GO:0006355">
    <property type="term" value="P:regulation of DNA-templated transcription"/>
    <property type="evidence" value="ECO:0007669"/>
    <property type="project" value="UniProtKB-ARBA"/>
</dbReference>
<dbReference type="Pfam" id="PF00010">
    <property type="entry name" value="HLH"/>
    <property type="match status" value="1"/>
</dbReference>
<dbReference type="PANTHER" id="PTHR12565">
    <property type="entry name" value="STEROL REGULATORY ELEMENT-BINDING PROTEIN"/>
    <property type="match status" value="1"/>
</dbReference>
<dbReference type="CDD" id="cd18919">
    <property type="entry name" value="bHLH_AtBPE_like"/>
    <property type="match status" value="1"/>
</dbReference>